<protein>
    <submittedName>
        <fullName evidence="2">Alanine racemase like protein</fullName>
    </submittedName>
</protein>
<dbReference type="SUPFAM" id="SSF51419">
    <property type="entry name" value="PLP-binding barrel"/>
    <property type="match status" value="1"/>
</dbReference>
<reference evidence="2 3" key="1">
    <citation type="submission" date="2018-06" db="EMBL/GenBank/DDBJ databases">
        <authorList>
            <consortium name="Pathogen Informatics"/>
            <person name="Doyle S."/>
        </authorList>
    </citation>
    <scope>NUCLEOTIDE SEQUENCE [LARGE SCALE GENOMIC DNA]</scope>
    <source>
        <strain evidence="2 3">NCTC9077</strain>
    </source>
</reference>
<dbReference type="Pfam" id="PF01168">
    <property type="entry name" value="Ala_racemase_N"/>
    <property type="match status" value="1"/>
</dbReference>
<evidence type="ECO:0000313" key="2">
    <source>
        <dbReference type="EMBL" id="STJ08930.1"/>
    </source>
</evidence>
<dbReference type="EMBL" id="UGCU01000001">
    <property type="protein sequence ID" value="STJ08930.1"/>
    <property type="molecule type" value="Genomic_DNA"/>
</dbReference>
<dbReference type="AlphaFoldDB" id="A0A376VDR5"/>
<evidence type="ECO:0000259" key="1">
    <source>
        <dbReference type="Pfam" id="PF01168"/>
    </source>
</evidence>
<dbReference type="Gene3D" id="2.40.37.30">
    <property type="match status" value="1"/>
</dbReference>
<feature type="domain" description="Alanine racemase N-terminal" evidence="1">
    <location>
        <begin position="72"/>
        <end position="194"/>
    </location>
</feature>
<organism evidence="2 3">
    <name type="scientific">Escherichia coli</name>
    <dbReference type="NCBI Taxonomy" id="562"/>
    <lineage>
        <taxon>Bacteria</taxon>
        <taxon>Pseudomonadati</taxon>
        <taxon>Pseudomonadota</taxon>
        <taxon>Gammaproteobacteria</taxon>
        <taxon>Enterobacterales</taxon>
        <taxon>Enterobacteriaceae</taxon>
        <taxon>Escherichia</taxon>
    </lineage>
</organism>
<dbReference type="InterPro" id="IPR029066">
    <property type="entry name" value="PLP-binding_barrel"/>
</dbReference>
<proteinExistence type="predicted"/>
<name>A0A376VDR5_ECOLX</name>
<dbReference type="InterPro" id="IPR001608">
    <property type="entry name" value="Ala_racemase_N"/>
</dbReference>
<accession>A0A376VDR5</accession>
<evidence type="ECO:0000313" key="3">
    <source>
        <dbReference type="Proteomes" id="UP000254495"/>
    </source>
</evidence>
<gene>
    <name evidence="2" type="ORF">NCTC9077_00530</name>
</gene>
<sequence length="216" mass="23811">MDYGWLLTKRFEAPDKSTSHNLNIQKNEYLIQGTETRQQDVCRSIETPEPGANSAALSLWQKGKIAPDSWVIDVDQILENGKRLIETARLYGIELYLMTKQFGRNPWLAKKLLALGYSGIVAVDYKEARVMRRAGLPVAHQGHLVQIPCHQVADAVEQGTDVITVFTLAKAREVSAAAVKAGRVQSVLLKVYSDDDFSLSGAGERFCTAFAARGGC</sequence>
<dbReference type="Proteomes" id="UP000254495">
    <property type="component" value="Unassembled WGS sequence"/>
</dbReference>